<proteinExistence type="predicted"/>
<feature type="region of interest" description="Disordered" evidence="1">
    <location>
        <begin position="58"/>
        <end position="93"/>
    </location>
</feature>
<keyword evidence="2" id="KW-0812">Transmembrane</keyword>
<evidence type="ECO:0000313" key="5">
    <source>
        <dbReference type="Proteomes" id="UP000494172"/>
    </source>
</evidence>
<gene>
    <name evidence="4" type="ORF">BAR24066_01366</name>
</gene>
<dbReference type="EMBL" id="CABVPX010000004">
    <property type="protein sequence ID" value="VWB31904.1"/>
    <property type="molecule type" value="Genomic_DNA"/>
</dbReference>
<reference evidence="4 5" key="1">
    <citation type="submission" date="2019-09" db="EMBL/GenBank/DDBJ databases">
        <authorList>
            <person name="Depoorter E."/>
        </authorList>
    </citation>
    <scope>NUCLEOTIDE SEQUENCE [LARGE SCALE GENOMIC DNA]</scope>
    <source>
        <strain evidence="4">LMG 24066</strain>
    </source>
</reference>
<feature type="compositionally biased region" description="Acidic residues" evidence="1">
    <location>
        <begin position="76"/>
        <end position="93"/>
    </location>
</feature>
<dbReference type="Proteomes" id="UP000494172">
    <property type="component" value="Unassembled WGS sequence"/>
</dbReference>
<feature type="chain" id="PRO_5040268139" description="Lipoprotein" evidence="3">
    <location>
        <begin position="20"/>
        <end position="273"/>
    </location>
</feature>
<evidence type="ECO:0000313" key="4">
    <source>
        <dbReference type="EMBL" id="VWB31904.1"/>
    </source>
</evidence>
<organism evidence="4 5">
    <name type="scientific">Burkholderia arboris</name>
    <dbReference type="NCBI Taxonomy" id="488730"/>
    <lineage>
        <taxon>Bacteria</taxon>
        <taxon>Pseudomonadati</taxon>
        <taxon>Pseudomonadota</taxon>
        <taxon>Betaproteobacteria</taxon>
        <taxon>Burkholderiales</taxon>
        <taxon>Burkholderiaceae</taxon>
        <taxon>Burkholderia</taxon>
        <taxon>Burkholderia cepacia complex</taxon>
    </lineage>
</organism>
<sequence>MSLLLAPLLVLYLLPAAYAASKIGPHYGFLAGCATMAAVLAAQTALLTWSVGWLERRRGGGVQPEPAAPAAPGDDAGAEPDDESADELGDEPDVPLQYGEHARFKQLVLVDDEARCGITRRFYDGLKGKIEAFVEVESGRGGSDAAMVSAAELAASGHMLATSTDDTLTVFASNDGAWSGFRAGDDWFRFRHGAITKFQLDLVMPVRWAGGYMVSLTFDVPKRGKADDYVSHWTSLNLDLEHARRRSRTLTRACREIASLLDAAFDVSESSDA</sequence>
<evidence type="ECO:0008006" key="6">
    <source>
        <dbReference type="Google" id="ProtNLM"/>
    </source>
</evidence>
<feature type="transmembrane region" description="Helical" evidence="2">
    <location>
        <begin position="29"/>
        <end position="49"/>
    </location>
</feature>
<feature type="signal peptide" evidence="3">
    <location>
        <begin position="1"/>
        <end position="19"/>
    </location>
</feature>
<accession>A0A9Q9UQ28</accession>
<evidence type="ECO:0000256" key="1">
    <source>
        <dbReference type="SAM" id="MobiDB-lite"/>
    </source>
</evidence>
<keyword evidence="2" id="KW-1133">Transmembrane helix</keyword>
<protein>
    <recommendedName>
        <fullName evidence="6">Lipoprotein</fullName>
    </recommendedName>
</protein>
<evidence type="ECO:0000256" key="2">
    <source>
        <dbReference type="SAM" id="Phobius"/>
    </source>
</evidence>
<comment type="caution">
    <text evidence="4">The sequence shown here is derived from an EMBL/GenBank/DDBJ whole genome shotgun (WGS) entry which is preliminary data.</text>
</comment>
<dbReference type="RefSeq" id="WP_174991874.1">
    <property type="nucleotide sequence ID" value="NZ_CABVPX010000004.1"/>
</dbReference>
<keyword evidence="2" id="KW-0472">Membrane</keyword>
<keyword evidence="3" id="KW-0732">Signal</keyword>
<dbReference type="AlphaFoldDB" id="A0A9Q9UQ28"/>
<feature type="compositionally biased region" description="Low complexity" evidence="1">
    <location>
        <begin position="63"/>
        <end position="75"/>
    </location>
</feature>
<evidence type="ECO:0000256" key="3">
    <source>
        <dbReference type="SAM" id="SignalP"/>
    </source>
</evidence>
<name>A0A9Q9UQ28_9BURK</name>